<dbReference type="VEuPathDB" id="FungiDB:MELLADRAFT_101537"/>
<evidence type="ECO:0000313" key="3">
    <source>
        <dbReference type="Proteomes" id="UP000001072"/>
    </source>
</evidence>
<sequence length="137" mass="15093">MLSFQSPQKFVIILMAICITHVAFTKADTVKCTAGYAPGSGSTTASSTCQDSRNYSWNCPAKQCSRDNKQFAPMKGCTHQNIPGNSDQQCVRYTFRNGQYDCWNSGTPQSYSCPYTLTNVPFITCSGCNLPNMGKRN</sequence>
<keyword evidence="3" id="KW-1185">Reference proteome</keyword>
<feature type="chain" id="PRO_5003321379" evidence="1">
    <location>
        <begin position="28"/>
        <end position="137"/>
    </location>
</feature>
<dbReference type="HOGENOM" id="CLU_150810_1_0_1"/>
<dbReference type="GeneID" id="18921386"/>
<dbReference type="KEGG" id="mlr:MELLADRAFT_101537"/>
<evidence type="ECO:0000256" key="1">
    <source>
        <dbReference type="SAM" id="SignalP"/>
    </source>
</evidence>
<dbReference type="EMBL" id="GL883091">
    <property type="protein sequence ID" value="EGG11829.1"/>
    <property type="molecule type" value="Genomic_DNA"/>
</dbReference>
<keyword evidence="1" id="KW-0732">Signal</keyword>
<accession>F4R660</accession>
<protein>
    <submittedName>
        <fullName evidence="2">Secreted protein</fullName>
    </submittedName>
</protein>
<dbReference type="InParanoid" id="F4R660"/>
<evidence type="ECO:0000313" key="2">
    <source>
        <dbReference type="EMBL" id="EGG11829.1"/>
    </source>
</evidence>
<reference evidence="3" key="1">
    <citation type="journal article" date="2011" name="Proc. Natl. Acad. Sci. U.S.A.">
        <title>Obligate biotrophy features unraveled by the genomic analysis of rust fungi.</title>
        <authorList>
            <person name="Duplessis S."/>
            <person name="Cuomo C.A."/>
            <person name="Lin Y.-C."/>
            <person name="Aerts A."/>
            <person name="Tisserant E."/>
            <person name="Veneault-Fourrey C."/>
            <person name="Joly D.L."/>
            <person name="Hacquard S."/>
            <person name="Amselem J."/>
            <person name="Cantarel B.L."/>
            <person name="Chiu R."/>
            <person name="Coutinho P.M."/>
            <person name="Feau N."/>
            <person name="Field M."/>
            <person name="Frey P."/>
            <person name="Gelhaye E."/>
            <person name="Goldberg J."/>
            <person name="Grabherr M.G."/>
            <person name="Kodira C.D."/>
            <person name="Kohler A."/>
            <person name="Kuees U."/>
            <person name="Lindquist E.A."/>
            <person name="Lucas S.M."/>
            <person name="Mago R."/>
            <person name="Mauceli E."/>
            <person name="Morin E."/>
            <person name="Murat C."/>
            <person name="Pangilinan J.L."/>
            <person name="Park R."/>
            <person name="Pearson M."/>
            <person name="Quesneville H."/>
            <person name="Rouhier N."/>
            <person name="Sakthikumar S."/>
            <person name="Salamov A.A."/>
            <person name="Schmutz J."/>
            <person name="Selles B."/>
            <person name="Shapiro H."/>
            <person name="Tanguay P."/>
            <person name="Tuskan G.A."/>
            <person name="Henrissat B."/>
            <person name="Van de Peer Y."/>
            <person name="Rouze P."/>
            <person name="Ellis J.G."/>
            <person name="Dodds P.N."/>
            <person name="Schein J.E."/>
            <person name="Zhong S."/>
            <person name="Hamelin R.C."/>
            <person name="Grigoriev I.V."/>
            <person name="Szabo L.J."/>
            <person name="Martin F."/>
        </authorList>
    </citation>
    <scope>NUCLEOTIDE SEQUENCE [LARGE SCALE GENOMIC DNA]</scope>
    <source>
        <strain evidence="3">98AG31 / pathotype 3-4-7</strain>
    </source>
</reference>
<name>F4R660_MELLP</name>
<dbReference type="RefSeq" id="XP_007404204.1">
    <property type="nucleotide sequence ID" value="XM_007404142.1"/>
</dbReference>
<organism evidence="3">
    <name type="scientific">Melampsora larici-populina (strain 98AG31 / pathotype 3-4-7)</name>
    <name type="common">Poplar leaf rust fungus</name>
    <dbReference type="NCBI Taxonomy" id="747676"/>
    <lineage>
        <taxon>Eukaryota</taxon>
        <taxon>Fungi</taxon>
        <taxon>Dikarya</taxon>
        <taxon>Basidiomycota</taxon>
        <taxon>Pucciniomycotina</taxon>
        <taxon>Pucciniomycetes</taxon>
        <taxon>Pucciniales</taxon>
        <taxon>Melampsoraceae</taxon>
        <taxon>Melampsora</taxon>
    </lineage>
</organism>
<gene>
    <name evidence="2" type="ORF">MELLADRAFT_101537</name>
</gene>
<dbReference type="Proteomes" id="UP000001072">
    <property type="component" value="Unassembled WGS sequence"/>
</dbReference>
<dbReference type="AlphaFoldDB" id="F4R660"/>
<proteinExistence type="predicted"/>
<feature type="signal peptide" evidence="1">
    <location>
        <begin position="1"/>
        <end position="27"/>
    </location>
</feature>